<proteinExistence type="predicted"/>
<keyword evidence="1" id="KW-0732">Signal</keyword>
<keyword evidence="3" id="KW-1185">Reference proteome</keyword>
<dbReference type="PROSITE" id="PS51257">
    <property type="entry name" value="PROKAR_LIPOPROTEIN"/>
    <property type="match status" value="1"/>
</dbReference>
<dbReference type="RefSeq" id="WP_144076257.1">
    <property type="nucleotide sequence ID" value="NZ_CP076129.1"/>
</dbReference>
<gene>
    <name evidence="2" type="ORF">KM029_23540</name>
</gene>
<dbReference type="EMBL" id="CP076129">
    <property type="protein sequence ID" value="QWG09585.1"/>
    <property type="molecule type" value="Genomic_DNA"/>
</dbReference>
<organism evidence="2 3">
    <name type="scientific">Flammeovirga kamogawensis</name>
    <dbReference type="NCBI Taxonomy" id="373891"/>
    <lineage>
        <taxon>Bacteria</taxon>
        <taxon>Pseudomonadati</taxon>
        <taxon>Bacteroidota</taxon>
        <taxon>Cytophagia</taxon>
        <taxon>Cytophagales</taxon>
        <taxon>Flammeovirgaceae</taxon>
        <taxon>Flammeovirga</taxon>
    </lineage>
</organism>
<reference evidence="2 3" key="1">
    <citation type="submission" date="2021-05" db="EMBL/GenBank/DDBJ databases">
        <title>Comparative genomic studies on the polysaccharide-degrading batcterial strains of the Flammeovirga genus.</title>
        <authorList>
            <person name="Zewei F."/>
            <person name="Zheng Z."/>
            <person name="Yu L."/>
            <person name="Ruyue G."/>
            <person name="Yanhong M."/>
            <person name="Yuanyuan C."/>
            <person name="Jingyan G."/>
            <person name="Wenjun H."/>
        </authorList>
    </citation>
    <scope>NUCLEOTIDE SEQUENCE [LARGE SCALE GENOMIC DNA]</scope>
    <source>
        <strain evidence="2 3">YS10</strain>
    </source>
</reference>
<evidence type="ECO:0000313" key="3">
    <source>
        <dbReference type="Proteomes" id="UP000682802"/>
    </source>
</evidence>
<dbReference type="Proteomes" id="UP000682802">
    <property type="component" value="Chromosome 2"/>
</dbReference>
<name>A0ABX8H181_9BACT</name>
<sequence length="404" mass="44683">MMKFYQSNILIKVFAFLGIISITSCNNDDTTNETPIDPTEKVFNIAADVSTTDAAMVYMAPTNSLTEGDFSIVANGTEMKGERSAYLAEANGLIYNLNYGTGVIRELEYDGKSSYNQLTEISVQQFVGTHPRFEVVSNESLLAFYVATSEPNAQNEVEVTLQVVKMKIPGLQIEETEEISLGKYAENDAYVSRVDAPVVMNGKVYFGTQQKINGNPDGFADDLATIVLDYPSFENYSIVHSSQSKGHNYGYRGRSMYEYQNAVYQVNWPVDGADVVFTKLVDGDYDNSYSFNVTETLGGGSFGSVNWFHIGGGKGYVAIEDKSIDDDNNWYLARVDVINKTIEKVEGIPYSDLFKYQNAVVEGEKFYMAISPNGGESFVYEIENTTATPGLQLDGGNVYVQGIY</sequence>
<feature type="chain" id="PRO_5047113422" evidence="1">
    <location>
        <begin position="28"/>
        <end position="404"/>
    </location>
</feature>
<evidence type="ECO:0000313" key="2">
    <source>
        <dbReference type="EMBL" id="QWG09585.1"/>
    </source>
</evidence>
<feature type="signal peptide" evidence="1">
    <location>
        <begin position="1"/>
        <end position="27"/>
    </location>
</feature>
<protein>
    <submittedName>
        <fullName evidence="2">DUF4374 domain-containing protein</fullName>
    </submittedName>
</protein>
<accession>A0ABX8H181</accession>
<evidence type="ECO:0000256" key="1">
    <source>
        <dbReference type="SAM" id="SignalP"/>
    </source>
</evidence>